<dbReference type="InterPro" id="IPR001320">
    <property type="entry name" value="Iontro_rcpt_C"/>
</dbReference>
<dbReference type="PANTHER" id="PTHR42643:SF24">
    <property type="entry name" value="IONOTROPIC RECEPTOR 60A"/>
    <property type="match status" value="1"/>
</dbReference>
<feature type="transmembrane region" description="Helical" evidence="9">
    <location>
        <begin position="404"/>
        <end position="429"/>
    </location>
</feature>
<evidence type="ECO:0000256" key="8">
    <source>
        <dbReference type="ARBA" id="ARBA00023180"/>
    </source>
</evidence>
<dbReference type="SUPFAM" id="SSF53850">
    <property type="entry name" value="Periplasmic binding protein-like II"/>
    <property type="match status" value="1"/>
</dbReference>
<feature type="chain" id="PRO_5040484866" description="Ionotropic glutamate receptor C-terminal domain-containing protein" evidence="10">
    <location>
        <begin position="17"/>
        <end position="618"/>
    </location>
</feature>
<keyword evidence="5 9" id="KW-1133">Transmembrane helix</keyword>
<keyword evidence="10" id="KW-0732">Signal</keyword>
<evidence type="ECO:0000259" key="11">
    <source>
        <dbReference type="Pfam" id="PF00060"/>
    </source>
</evidence>
<evidence type="ECO:0000256" key="6">
    <source>
        <dbReference type="ARBA" id="ARBA00023136"/>
    </source>
</evidence>
<dbReference type="Gene3D" id="1.10.287.70">
    <property type="match status" value="1"/>
</dbReference>
<dbReference type="AlphaFoldDB" id="A0A9P0H8U7"/>
<evidence type="ECO:0000256" key="3">
    <source>
        <dbReference type="ARBA" id="ARBA00022475"/>
    </source>
</evidence>
<sequence length="618" mass="71167">MSVSVAFLLLAGVVRGDEFSSCIQAIAQRYLKSRCLSFQFPLDFREPSLMNVPSLVRSPLLKVLHDDWAVNLPAAHNNLFHTPLMRIGPICYLHCAHIIILDDSVSYIKQINQILYTFYGHFYEDGAGNRTRMVITISAETNEAKIYALLKYMFRMGEIDVIFVGKKDGVISVFTLFPYGKDKKSCPEDNSVEILDRWVGGRFEKNTNLFRDKVPRKFNNCTIEVGTMNDPPHFMLDDDGNGMGGIEYRIVKMIGHHLGLNIRFKIYYSRNDSVFWTEKEMPRGIRADLRKGRVWMIMSGHSNFIFTFSCITVPHSYLTNRVTWFFSNPKQVPNWELIFLTFDGPLWILVLVTTIGFPSIISILAKFFKRKHPFQILSTSMLIMIGLLFANPSSVKLKGALFRIAFAAWLFYIIHINLAYSVALTCFLITGKWESKITSFEQMLQLKIKTAMTENIVIQTSGVEEPLLKKVLSNRIIIQDVSEIFSHHELGNFTLLEREPTFKYKIKKYGLSFYNSDLDLGFVYLGLKMRRNHFLIDRIGDLSSRVLENGSVKKFIWDYWPDPRSPRRSGFESFTLTDLSGPFLVLAVGSTISLIVFLCEILFEYIKSKPMKSIYVYK</sequence>
<dbReference type="OrthoDB" id="6601572at2759"/>
<dbReference type="Proteomes" id="UP001152798">
    <property type="component" value="Chromosome 3"/>
</dbReference>
<keyword evidence="6 9" id="KW-0472">Membrane</keyword>
<evidence type="ECO:0000256" key="10">
    <source>
        <dbReference type="SAM" id="SignalP"/>
    </source>
</evidence>
<comment type="subcellular location">
    <subcellularLocation>
        <location evidence="1">Cell membrane</location>
        <topology evidence="1">Multi-pass membrane protein</topology>
    </subcellularLocation>
</comment>
<evidence type="ECO:0000256" key="1">
    <source>
        <dbReference type="ARBA" id="ARBA00004651"/>
    </source>
</evidence>
<accession>A0A9P0H8U7</accession>
<feature type="transmembrane region" description="Helical" evidence="9">
    <location>
        <begin position="346"/>
        <end position="367"/>
    </location>
</feature>
<evidence type="ECO:0000313" key="13">
    <source>
        <dbReference type="Proteomes" id="UP001152798"/>
    </source>
</evidence>
<gene>
    <name evidence="12" type="ORF">NEZAVI_LOCUS7266</name>
</gene>
<feature type="signal peptide" evidence="10">
    <location>
        <begin position="1"/>
        <end position="16"/>
    </location>
</feature>
<evidence type="ECO:0000256" key="4">
    <source>
        <dbReference type="ARBA" id="ARBA00022692"/>
    </source>
</evidence>
<dbReference type="Gene3D" id="3.40.190.10">
    <property type="entry name" value="Periplasmic binding protein-like II"/>
    <property type="match status" value="1"/>
</dbReference>
<evidence type="ECO:0000313" key="12">
    <source>
        <dbReference type="EMBL" id="CAH1397444.1"/>
    </source>
</evidence>
<dbReference type="PANTHER" id="PTHR42643">
    <property type="entry name" value="IONOTROPIC RECEPTOR 20A-RELATED"/>
    <property type="match status" value="1"/>
</dbReference>
<proteinExistence type="inferred from homology"/>
<organism evidence="12 13">
    <name type="scientific">Nezara viridula</name>
    <name type="common">Southern green stink bug</name>
    <name type="synonym">Cimex viridulus</name>
    <dbReference type="NCBI Taxonomy" id="85310"/>
    <lineage>
        <taxon>Eukaryota</taxon>
        <taxon>Metazoa</taxon>
        <taxon>Ecdysozoa</taxon>
        <taxon>Arthropoda</taxon>
        <taxon>Hexapoda</taxon>
        <taxon>Insecta</taxon>
        <taxon>Pterygota</taxon>
        <taxon>Neoptera</taxon>
        <taxon>Paraneoptera</taxon>
        <taxon>Hemiptera</taxon>
        <taxon>Heteroptera</taxon>
        <taxon>Panheteroptera</taxon>
        <taxon>Pentatomomorpha</taxon>
        <taxon>Pentatomoidea</taxon>
        <taxon>Pentatomidae</taxon>
        <taxon>Pentatominae</taxon>
        <taxon>Nezara</taxon>
    </lineage>
</organism>
<name>A0A9P0H8U7_NEZVI</name>
<evidence type="ECO:0000256" key="9">
    <source>
        <dbReference type="SAM" id="Phobius"/>
    </source>
</evidence>
<dbReference type="Pfam" id="PF00060">
    <property type="entry name" value="Lig_chan"/>
    <property type="match status" value="1"/>
</dbReference>
<feature type="transmembrane region" description="Helical" evidence="9">
    <location>
        <begin position="374"/>
        <end position="392"/>
    </location>
</feature>
<dbReference type="InterPro" id="IPR052192">
    <property type="entry name" value="Insect_Ionotropic_Sensory_Rcpt"/>
</dbReference>
<comment type="similarity">
    <text evidence="2">Belongs to the glutamate-gated ion channel (TC 1.A.10.1) family.</text>
</comment>
<evidence type="ECO:0000256" key="7">
    <source>
        <dbReference type="ARBA" id="ARBA00023170"/>
    </source>
</evidence>
<keyword evidence="8" id="KW-0325">Glycoprotein</keyword>
<keyword evidence="13" id="KW-1185">Reference proteome</keyword>
<feature type="transmembrane region" description="Helical" evidence="9">
    <location>
        <begin position="583"/>
        <end position="603"/>
    </location>
</feature>
<evidence type="ECO:0000256" key="5">
    <source>
        <dbReference type="ARBA" id="ARBA00022989"/>
    </source>
</evidence>
<keyword evidence="4 9" id="KW-0812">Transmembrane</keyword>
<dbReference type="GO" id="GO:0015276">
    <property type="term" value="F:ligand-gated monoatomic ion channel activity"/>
    <property type="evidence" value="ECO:0007669"/>
    <property type="project" value="InterPro"/>
</dbReference>
<dbReference type="EMBL" id="OV725079">
    <property type="protein sequence ID" value="CAH1397444.1"/>
    <property type="molecule type" value="Genomic_DNA"/>
</dbReference>
<dbReference type="GO" id="GO:0050906">
    <property type="term" value="P:detection of stimulus involved in sensory perception"/>
    <property type="evidence" value="ECO:0007669"/>
    <property type="project" value="UniProtKB-ARBA"/>
</dbReference>
<keyword evidence="7" id="KW-0675">Receptor</keyword>
<feature type="domain" description="Ionotropic glutamate receptor C-terminal" evidence="11">
    <location>
        <begin position="346"/>
        <end position="589"/>
    </location>
</feature>
<reference evidence="12" key="1">
    <citation type="submission" date="2022-01" db="EMBL/GenBank/DDBJ databases">
        <authorList>
            <person name="King R."/>
        </authorList>
    </citation>
    <scope>NUCLEOTIDE SEQUENCE</scope>
</reference>
<protein>
    <recommendedName>
        <fullName evidence="11">Ionotropic glutamate receptor C-terminal domain-containing protein</fullName>
    </recommendedName>
</protein>
<evidence type="ECO:0000256" key="2">
    <source>
        <dbReference type="ARBA" id="ARBA00008685"/>
    </source>
</evidence>
<dbReference type="GO" id="GO:0005886">
    <property type="term" value="C:plasma membrane"/>
    <property type="evidence" value="ECO:0007669"/>
    <property type="project" value="UniProtKB-SubCell"/>
</dbReference>
<keyword evidence="3" id="KW-1003">Cell membrane</keyword>